<dbReference type="Proteomes" id="UP000176005">
    <property type="component" value="Unassembled WGS sequence"/>
</dbReference>
<evidence type="ECO:0000256" key="4">
    <source>
        <dbReference type="ARBA" id="ARBA00023136"/>
    </source>
</evidence>
<evidence type="ECO:0000256" key="1">
    <source>
        <dbReference type="ARBA" id="ARBA00004141"/>
    </source>
</evidence>
<feature type="transmembrane region" description="Helical" evidence="6">
    <location>
        <begin position="130"/>
        <end position="151"/>
    </location>
</feature>
<feature type="transmembrane region" description="Helical" evidence="6">
    <location>
        <begin position="359"/>
        <end position="380"/>
    </location>
</feature>
<dbReference type="GO" id="GO:0016020">
    <property type="term" value="C:membrane"/>
    <property type="evidence" value="ECO:0007669"/>
    <property type="project" value="UniProtKB-SubCell"/>
</dbReference>
<feature type="transmembrane region" description="Helical" evidence="6">
    <location>
        <begin position="270"/>
        <end position="288"/>
    </location>
</feature>
<dbReference type="GO" id="GO:0022857">
    <property type="term" value="F:transmembrane transporter activity"/>
    <property type="evidence" value="ECO:0007669"/>
    <property type="project" value="InterPro"/>
</dbReference>
<dbReference type="EMBL" id="LJGW01000333">
    <property type="protein sequence ID" value="OEV09956.1"/>
    <property type="molecule type" value="Genomic_DNA"/>
</dbReference>
<feature type="transmembrane region" description="Helical" evidence="6">
    <location>
        <begin position="204"/>
        <end position="226"/>
    </location>
</feature>
<dbReference type="AlphaFoldDB" id="A0A1E7L197"/>
<sequence length="408" mass="40364">MVTQRAAVAVVFIVNGALYGSWAARVPALAAQVHAEPAGLGLALLGPSIAMIVTAPLAARACAAWGARTVLRAALGGACLVLPLLGLTGSPLTLGVALAGLGGLMGTVDVAMNVAAVAVVRRLDRPLMPFFHAGFSAGGLLGSLGAAAAAALTLLPAEHFCVVSAAGLVTLLLTVRALPGERPAPEKRSAAGGGYRQVVLRGRLWLLAAVALCAAVAEGTCAEWSALFLVRERAVAEAAAAAAYSVFCVTMALTRLVGERIETRFGPYRVLAGSGLIAALGLITAAAVPVGPVAYAGLALAGAGLAFCFPTAMALAGDAGRREDGGGGERELGFVTTVAYAGFLGGPPMIGGIATLTSLTVSIGLVGVLTALITPAALALRGGRSGTQAPHAARELQDAGRGAGDGTA</sequence>
<keyword evidence="2 6" id="KW-0812">Transmembrane</keyword>
<dbReference type="SUPFAM" id="SSF103473">
    <property type="entry name" value="MFS general substrate transporter"/>
    <property type="match status" value="1"/>
</dbReference>
<comment type="caution">
    <text evidence="7">The sequence shown here is derived from an EMBL/GenBank/DDBJ whole genome shotgun (WGS) entry which is preliminary data.</text>
</comment>
<dbReference type="InterPro" id="IPR011701">
    <property type="entry name" value="MFS"/>
</dbReference>
<feature type="transmembrane region" description="Helical" evidence="6">
    <location>
        <begin position="332"/>
        <end position="353"/>
    </location>
</feature>
<feature type="transmembrane region" description="Helical" evidence="6">
    <location>
        <begin position="238"/>
        <end position="258"/>
    </location>
</feature>
<evidence type="ECO:0000313" key="8">
    <source>
        <dbReference type="Proteomes" id="UP000176005"/>
    </source>
</evidence>
<name>A0A1E7L197_9ACTN</name>
<feature type="region of interest" description="Disordered" evidence="5">
    <location>
        <begin position="383"/>
        <end position="408"/>
    </location>
</feature>
<keyword evidence="3 6" id="KW-1133">Transmembrane helix</keyword>
<feature type="transmembrane region" description="Helical" evidence="6">
    <location>
        <begin position="157"/>
        <end position="178"/>
    </location>
</feature>
<evidence type="ECO:0000256" key="3">
    <source>
        <dbReference type="ARBA" id="ARBA00022989"/>
    </source>
</evidence>
<feature type="transmembrane region" description="Helical" evidence="6">
    <location>
        <begin position="94"/>
        <end position="118"/>
    </location>
</feature>
<evidence type="ECO:0000256" key="5">
    <source>
        <dbReference type="SAM" id="MobiDB-lite"/>
    </source>
</evidence>
<dbReference type="InterPro" id="IPR036259">
    <property type="entry name" value="MFS_trans_sf"/>
</dbReference>
<dbReference type="PANTHER" id="PTHR23514">
    <property type="entry name" value="BYPASS OF STOP CODON PROTEIN 6"/>
    <property type="match status" value="1"/>
</dbReference>
<keyword evidence="8" id="KW-1185">Reference proteome</keyword>
<dbReference type="PANTHER" id="PTHR23514:SF13">
    <property type="entry name" value="INNER MEMBRANE PROTEIN YBJJ"/>
    <property type="match status" value="1"/>
</dbReference>
<keyword evidence="4 6" id="KW-0472">Membrane</keyword>
<dbReference type="RefSeq" id="WP_070018232.1">
    <property type="nucleotide sequence ID" value="NZ_LJGW01000333.1"/>
</dbReference>
<evidence type="ECO:0000256" key="2">
    <source>
        <dbReference type="ARBA" id="ARBA00022692"/>
    </source>
</evidence>
<feature type="transmembrane region" description="Helical" evidence="6">
    <location>
        <begin position="39"/>
        <end position="58"/>
    </location>
</feature>
<dbReference type="Pfam" id="PF07690">
    <property type="entry name" value="MFS_1"/>
    <property type="match status" value="1"/>
</dbReference>
<feature type="transmembrane region" description="Helical" evidence="6">
    <location>
        <begin position="70"/>
        <end position="88"/>
    </location>
</feature>
<feature type="transmembrane region" description="Helical" evidence="6">
    <location>
        <begin position="294"/>
        <end position="320"/>
    </location>
</feature>
<evidence type="ECO:0000256" key="6">
    <source>
        <dbReference type="SAM" id="Phobius"/>
    </source>
</evidence>
<dbReference type="PATRIC" id="fig|518642.10.peg.4540"/>
<evidence type="ECO:0000313" key="7">
    <source>
        <dbReference type="EMBL" id="OEV09956.1"/>
    </source>
</evidence>
<gene>
    <name evidence="7" type="ORF">AN218_19765</name>
</gene>
<dbReference type="InterPro" id="IPR051788">
    <property type="entry name" value="MFS_Transporter"/>
</dbReference>
<reference evidence="7 8" key="1">
    <citation type="journal article" date="2016" name="Front. Microbiol.">
        <title>Comparative Genomics Analysis of Streptomyces Species Reveals Their Adaptation to the Marine Environment and Their Diversity at the Genomic Level.</title>
        <authorList>
            <person name="Tian X."/>
            <person name="Zhang Z."/>
            <person name="Yang T."/>
            <person name="Chen M."/>
            <person name="Li J."/>
            <person name="Chen F."/>
            <person name="Yang J."/>
            <person name="Li W."/>
            <person name="Zhang B."/>
            <person name="Zhang Z."/>
            <person name="Wu J."/>
            <person name="Zhang C."/>
            <person name="Long L."/>
            <person name="Xiao J."/>
        </authorList>
    </citation>
    <scope>NUCLEOTIDE SEQUENCE [LARGE SCALE GENOMIC DNA]</scope>
    <source>
        <strain evidence="7 8">SCSIO 10429</strain>
    </source>
</reference>
<organism evidence="7 8">
    <name type="scientific">Streptomyces nanshensis</name>
    <dbReference type="NCBI Taxonomy" id="518642"/>
    <lineage>
        <taxon>Bacteria</taxon>
        <taxon>Bacillati</taxon>
        <taxon>Actinomycetota</taxon>
        <taxon>Actinomycetes</taxon>
        <taxon>Kitasatosporales</taxon>
        <taxon>Streptomycetaceae</taxon>
        <taxon>Streptomyces</taxon>
    </lineage>
</organism>
<protein>
    <submittedName>
        <fullName evidence="7">MFS transporter</fullName>
    </submittedName>
</protein>
<dbReference type="Gene3D" id="1.20.1250.20">
    <property type="entry name" value="MFS general substrate transporter like domains"/>
    <property type="match status" value="2"/>
</dbReference>
<proteinExistence type="predicted"/>
<accession>A0A1E7L197</accession>
<comment type="subcellular location">
    <subcellularLocation>
        <location evidence="1">Membrane</location>
        <topology evidence="1">Multi-pass membrane protein</topology>
    </subcellularLocation>
</comment>